<dbReference type="InterPro" id="IPR012902">
    <property type="entry name" value="N_methyl_site"/>
</dbReference>
<dbReference type="PANTHER" id="PTHR30093">
    <property type="entry name" value="GENERAL SECRETION PATHWAY PROTEIN G"/>
    <property type="match status" value="1"/>
</dbReference>
<keyword evidence="5" id="KW-1185">Reference proteome</keyword>
<dbReference type="Pfam" id="PF07596">
    <property type="entry name" value="SBP_bac_10"/>
    <property type="match status" value="1"/>
</dbReference>
<organism evidence="4 5">
    <name type="scientific">Calycomorphotria hydatis</name>
    <dbReference type="NCBI Taxonomy" id="2528027"/>
    <lineage>
        <taxon>Bacteria</taxon>
        <taxon>Pseudomonadati</taxon>
        <taxon>Planctomycetota</taxon>
        <taxon>Planctomycetia</taxon>
        <taxon>Planctomycetales</taxon>
        <taxon>Planctomycetaceae</taxon>
        <taxon>Calycomorphotria</taxon>
    </lineage>
</organism>
<feature type="region of interest" description="Disordered" evidence="1">
    <location>
        <begin position="153"/>
        <end position="174"/>
    </location>
</feature>
<feature type="domain" description="DUF1559" evidence="3">
    <location>
        <begin position="38"/>
        <end position="329"/>
    </location>
</feature>
<evidence type="ECO:0000259" key="3">
    <source>
        <dbReference type="Pfam" id="PF07596"/>
    </source>
</evidence>
<dbReference type="InterPro" id="IPR011453">
    <property type="entry name" value="DUF1559"/>
</dbReference>
<dbReference type="NCBIfam" id="TIGR02532">
    <property type="entry name" value="IV_pilin_GFxxxE"/>
    <property type="match status" value="1"/>
</dbReference>
<dbReference type="AlphaFoldDB" id="A0A517T9Y0"/>
<keyword evidence="2" id="KW-1133">Transmembrane helix</keyword>
<dbReference type="InterPro" id="IPR045584">
    <property type="entry name" value="Pilin-like"/>
</dbReference>
<dbReference type="Pfam" id="PF07963">
    <property type="entry name" value="N_methyl"/>
    <property type="match status" value="1"/>
</dbReference>
<feature type="transmembrane region" description="Helical" evidence="2">
    <location>
        <begin position="12"/>
        <end position="37"/>
    </location>
</feature>
<protein>
    <submittedName>
        <fullName evidence="4">Putative major pilin subunit</fullName>
    </submittedName>
</protein>
<evidence type="ECO:0000313" key="5">
    <source>
        <dbReference type="Proteomes" id="UP000319976"/>
    </source>
</evidence>
<evidence type="ECO:0000256" key="2">
    <source>
        <dbReference type="SAM" id="Phobius"/>
    </source>
</evidence>
<evidence type="ECO:0000256" key="1">
    <source>
        <dbReference type="SAM" id="MobiDB-lite"/>
    </source>
</evidence>
<dbReference type="Proteomes" id="UP000319976">
    <property type="component" value="Chromosome"/>
</dbReference>
<dbReference type="InterPro" id="IPR027558">
    <property type="entry name" value="Pre_pil_HX9DG_C"/>
</dbReference>
<dbReference type="EMBL" id="CP036316">
    <property type="protein sequence ID" value="QDT65159.1"/>
    <property type="molecule type" value="Genomic_DNA"/>
</dbReference>
<evidence type="ECO:0000313" key="4">
    <source>
        <dbReference type="EMBL" id="QDT65159.1"/>
    </source>
</evidence>
<dbReference type="PANTHER" id="PTHR30093:SF2">
    <property type="entry name" value="TYPE II SECRETION SYSTEM PROTEIN H"/>
    <property type="match status" value="1"/>
</dbReference>
<accession>A0A517T9Y0</accession>
<dbReference type="KEGG" id="chya:V22_24060"/>
<dbReference type="SUPFAM" id="SSF54523">
    <property type="entry name" value="Pili subunits"/>
    <property type="match status" value="1"/>
</dbReference>
<dbReference type="Gene3D" id="3.30.700.10">
    <property type="entry name" value="Glycoprotein, Type 4 Pilin"/>
    <property type="match status" value="1"/>
</dbReference>
<dbReference type="NCBIfam" id="TIGR04294">
    <property type="entry name" value="pre_pil_HX9DG"/>
    <property type="match status" value="1"/>
</dbReference>
<keyword evidence="2" id="KW-0812">Transmembrane</keyword>
<gene>
    <name evidence="4" type="ORF">V22_24060</name>
</gene>
<keyword evidence="2" id="KW-0472">Membrane</keyword>
<proteinExistence type="predicted"/>
<name>A0A517T9Y0_9PLAN</name>
<reference evidence="4 5" key="1">
    <citation type="submission" date="2019-02" db="EMBL/GenBank/DDBJ databases">
        <title>Deep-cultivation of Planctomycetes and their phenomic and genomic characterization uncovers novel biology.</title>
        <authorList>
            <person name="Wiegand S."/>
            <person name="Jogler M."/>
            <person name="Boedeker C."/>
            <person name="Pinto D."/>
            <person name="Vollmers J."/>
            <person name="Rivas-Marin E."/>
            <person name="Kohn T."/>
            <person name="Peeters S.H."/>
            <person name="Heuer A."/>
            <person name="Rast P."/>
            <person name="Oberbeckmann S."/>
            <person name="Bunk B."/>
            <person name="Jeske O."/>
            <person name="Meyerdierks A."/>
            <person name="Storesund J.E."/>
            <person name="Kallscheuer N."/>
            <person name="Luecker S."/>
            <person name="Lage O.M."/>
            <person name="Pohl T."/>
            <person name="Merkel B.J."/>
            <person name="Hornburger P."/>
            <person name="Mueller R.-W."/>
            <person name="Bruemmer F."/>
            <person name="Labrenz M."/>
            <person name="Spormann A.M."/>
            <person name="Op den Camp H."/>
            <person name="Overmann J."/>
            <person name="Amann R."/>
            <person name="Jetten M.S.M."/>
            <person name="Mascher T."/>
            <person name="Medema M.H."/>
            <person name="Devos D.P."/>
            <person name="Kaster A.-K."/>
            <person name="Ovreas L."/>
            <person name="Rohde M."/>
            <person name="Galperin M.Y."/>
            <person name="Jogler C."/>
        </authorList>
    </citation>
    <scope>NUCLEOTIDE SEQUENCE [LARGE SCALE GENOMIC DNA]</scope>
    <source>
        <strain evidence="4 5">V22</strain>
    </source>
</reference>
<sequence>MHFSRPMRSLRYGFTLIELLVVIAIIAILVALLLPAVQQAREAARRSQCKNHLKQIALAMHNYHDVHKTLPMGFISDYSLYVNEKGVTISHKTSTPNGSASAGKAQWAWSAYLLPFMEMTANYELLRVSEGFAAEAVQDATVQEIISQRVPTFRCPSDKGPETNTNGPFTVEASNDDTTKHEVAISNYAGVSSDRDDRNLYINHAATDACDGLFCAESRTRFRDVTDGLSSTLMIGEKAFEIFNVRCDIYQTSQAANMYVAGGQNQAGHANRGGVSALGITGYGINWQSDTTCSNLWTARAHFSSLHTGGAQFALGDGSVHFLSENIDLSTYQKLADRKDGEVPGTF</sequence>